<organism evidence="3 4">
    <name type="scientific">Mangrovivirga halotolerans</name>
    <dbReference type="NCBI Taxonomy" id="2993936"/>
    <lineage>
        <taxon>Bacteria</taxon>
        <taxon>Pseudomonadati</taxon>
        <taxon>Bacteroidota</taxon>
        <taxon>Cytophagia</taxon>
        <taxon>Cytophagales</taxon>
        <taxon>Mangrovivirgaceae</taxon>
        <taxon>Mangrovivirga</taxon>
    </lineage>
</organism>
<protein>
    <submittedName>
        <fullName evidence="3">S8 family peptidase</fullName>
    </submittedName>
</protein>
<dbReference type="Pfam" id="PF00082">
    <property type="entry name" value="Peptidase_S8"/>
    <property type="match status" value="1"/>
</dbReference>
<dbReference type="InterPro" id="IPR000209">
    <property type="entry name" value="Peptidase_S8/S53_dom"/>
</dbReference>
<dbReference type="PANTHER" id="PTHR43399:SF5">
    <property type="entry name" value="PEPTIDASE S8 FAMILY WITH PROTEASE-ASSOCIATED DOMAIN"/>
    <property type="match status" value="1"/>
</dbReference>
<accession>A0ABT3RWJ5</accession>
<comment type="similarity">
    <text evidence="1">Belongs to the peptidase S8 family.</text>
</comment>
<dbReference type="SUPFAM" id="SSF52743">
    <property type="entry name" value="Subtilisin-like"/>
    <property type="match status" value="1"/>
</dbReference>
<dbReference type="Gene3D" id="3.40.50.200">
    <property type="entry name" value="Peptidase S8/S53 domain"/>
    <property type="match status" value="1"/>
</dbReference>
<keyword evidence="4" id="KW-1185">Reference proteome</keyword>
<dbReference type="InterPro" id="IPR008979">
    <property type="entry name" value="Galactose-bd-like_sf"/>
</dbReference>
<dbReference type="InterPro" id="IPR051048">
    <property type="entry name" value="Peptidase_S8/S53_subtilisin"/>
</dbReference>
<dbReference type="Proteomes" id="UP001209885">
    <property type="component" value="Unassembled WGS sequence"/>
</dbReference>
<dbReference type="PANTHER" id="PTHR43399">
    <property type="entry name" value="SUBTILISIN-RELATED"/>
    <property type="match status" value="1"/>
</dbReference>
<proteinExistence type="inferred from homology"/>
<dbReference type="InterPro" id="IPR026444">
    <property type="entry name" value="Secre_tail"/>
</dbReference>
<dbReference type="InterPro" id="IPR036852">
    <property type="entry name" value="Peptidase_S8/S53_dom_sf"/>
</dbReference>
<dbReference type="NCBIfam" id="TIGR04183">
    <property type="entry name" value="Por_Secre_tail"/>
    <property type="match status" value="1"/>
</dbReference>
<dbReference type="EMBL" id="JAPFQN010000015">
    <property type="protein sequence ID" value="MCX2746141.1"/>
    <property type="molecule type" value="Genomic_DNA"/>
</dbReference>
<dbReference type="Gene3D" id="2.60.120.380">
    <property type="match status" value="1"/>
</dbReference>
<evidence type="ECO:0000256" key="1">
    <source>
        <dbReference type="PROSITE-ProRule" id="PRU01240"/>
    </source>
</evidence>
<gene>
    <name evidence="3" type="ORF">OO013_19840</name>
</gene>
<dbReference type="SUPFAM" id="SSF49785">
    <property type="entry name" value="Galactose-binding domain-like"/>
    <property type="match status" value="1"/>
</dbReference>
<name>A0ABT3RWJ5_9BACT</name>
<comment type="caution">
    <text evidence="1">Lacks conserved residue(s) required for the propagation of feature annotation.</text>
</comment>
<evidence type="ECO:0000259" key="2">
    <source>
        <dbReference type="Pfam" id="PF00082"/>
    </source>
</evidence>
<dbReference type="RefSeq" id="WP_266058853.1">
    <property type="nucleotide sequence ID" value="NZ_JAPFQN010000015.1"/>
</dbReference>
<comment type="caution">
    <text evidence="3">The sequence shown here is derived from an EMBL/GenBank/DDBJ whole genome shotgun (WGS) entry which is preliminary data.</text>
</comment>
<evidence type="ECO:0000313" key="3">
    <source>
        <dbReference type="EMBL" id="MCX2746141.1"/>
    </source>
</evidence>
<sequence>MLQAQIPSWERFIVGEADIANQSRISNGFLLVVFNTSNAQDNLDMSNVIRKISSDVAIIRSQGDFTGIKQAYYVNDLWKLSPNVQQGVKKSYRFVVKSIDPSATVKKINSRYEPVLKNDLIFIRGHVDEVIESVASITNVFYIGIESISPKVETPVIDLNLRPNQVNIVHQKSPELTGEGITLSIHEEKFDPHDIDFSNRVIDYEGSSQNISRHATEMTTIAAGAGNSFITGLGVAKRASLVSSDFTDIIPDPASFYIDYNISVQNHSFGTEIENFYGAIAAEYDENVNEINTLVHVFSSGNNGFDQASEGIYNGIPGIANLTGNYKQAKNVLTVGSADTVFNFPEFVSRGPAYDGRIKPEFVTYSNIGSSNSAAILSGICVLLQQKYLQRYNELPIFSTVKSILMASADDVGIPGPDYHSGYGSVNAYNAIQITENKDFVIDSVANGVTRTFQLEIPADVRNVRVALSWIDVAANPGDYKALVNDLDIVIEGPNGDLFYPGVPDPTPGTEILERNVSTGIDTLNNGELITLKDPEPGNYTVKISGDLLFGDHQAYSIAWYKERKNLFEWYAPVENENMPYNGESASYFRWNSTLDGAQGQLFIRWDDGREELIEGNVDVTKGYYRWVSPDTLASARAIMRIDGIDYTSENFIISSPLRPLVTVNCIDSLFIEWKPVNGADNYEVLTFDPSLHEYRSTVITDDTFAIIQGIDESNIFRVFPHFANHRGISGQAINTQSQVSTCFLNSFFAQRNGNLKGIDLTIFLGSVYGIRELQFFRTGLEDKLIGLLDKDQLTSKTLVLIDENPAEGMNNYYARLIFENGQIIDSEIATEYYFNNRPGMIFPNPARAGEEVKIFTRSFSDRHNFSLLSTTGKVIFERELLPERDFIRINAIPQGVYIYKVTGAEVNMTGKLIIY</sequence>
<dbReference type="PROSITE" id="PS51892">
    <property type="entry name" value="SUBTILASE"/>
    <property type="match status" value="1"/>
</dbReference>
<reference evidence="3 4" key="1">
    <citation type="submission" date="2022-11" db="EMBL/GenBank/DDBJ databases">
        <title>The characterization of three novel Bacteroidetes species and genomic analysis of their roles in tidal elemental geochemical cycles.</title>
        <authorList>
            <person name="Ma K."/>
        </authorList>
    </citation>
    <scope>NUCLEOTIDE SEQUENCE [LARGE SCALE GENOMIC DNA]</scope>
    <source>
        <strain evidence="3 4">M17</strain>
    </source>
</reference>
<evidence type="ECO:0000313" key="4">
    <source>
        <dbReference type="Proteomes" id="UP001209885"/>
    </source>
</evidence>
<feature type="domain" description="Peptidase S8/S53" evidence="2">
    <location>
        <begin position="179"/>
        <end position="424"/>
    </location>
</feature>